<dbReference type="Pfam" id="PF18929">
    <property type="entry name" value="DUF5678"/>
    <property type="match status" value="1"/>
</dbReference>
<reference evidence="2 3" key="1">
    <citation type="journal article" date="2016" name="Nat. Commun.">
        <title>Thousands of microbial genomes shed light on interconnected biogeochemical processes in an aquifer system.</title>
        <authorList>
            <person name="Anantharaman K."/>
            <person name="Brown C.T."/>
            <person name="Hug L.A."/>
            <person name="Sharon I."/>
            <person name="Castelle C.J."/>
            <person name="Probst A.J."/>
            <person name="Thomas B.C."/>
            <person name="Singh A."/>
            <person name="Wilkins M.J."/>
            <person name="Karaoz U."/>
            <person name="Brodie E.L."/>
            <person name="Williams K.H."/>
            <person name="Hubbard S.S."/>
            <person name="Banfield J.F."/>
        </authorList>
    </citation>
    <scope>NUCLEOTIDE SEQUENCE [LARGE SCALE GENOMIC DNA]</scope>
</reference>
<name>A0A1F7YG34_9BACT</name>
<dbReference type="InterPro" id="IPR043734">
    <property type="entry name" value="DUF5678"/>
</dbReference>
<accession>A0A1F7YG34</accession>
<evidence type="ECO:0000259" key="1">
    <source>
        <dbReference type="Pfam" id="PF18929"/>
    </source>
</evidence>
<feature type="domain" description="DUF5678" evidence="1">
    <location>
        <begin position="21"/>
        <end position="60"/>
    </location>
</feature>
<dbReference type="EMBL" id="MGGI01000016">
    <property type="protein sequence ID" value="OGM26120.1"/>
    <property type="molecule type" value="Genomic_DNA"/>
</dbReference>
<proteinExistence type="predicted"/>
<protein>
    <recommendedName>
        <fullName evidence="1">DUF5678 domain-containing protein</fullName>
    </recommendedName>
</protein>
<evidence type="ECO:0000313" key="3">
    <source>
        <dbReference type="Proteomes" id="UP000178851"/>
    </source>
</evidence>
<organism evidence="2 3">
    <name type="scientific">Candidatus Woesebacteria bacterium RIFCSPHIGHO2_01_FULL_39_28</name>
    <dbReference type="NCBI Taxonomy" id="1802496"/>
    <lineage>
        <taxon>Bacteria</taxon>
        <taxon>Candidatus Woeseibacteriota</taxon>
    </lineage>
</organism>
<dbReference type="Proteomes" id="UP000178851">
    <property type="component" value="Unassembled WGS sequence"/>
</dbReference>
<comment type="caution">
    <text evidence="2">The sequence shown here is derived from an EMBL/GenBank/DDBJ whole genome shotgun (WGS) entry which is preliminary data.</text>
</comment>
<evidence type="ECO:0000313" key="2">
    <source>
        <dbReference type="EMBL" id="OGM26120.1"/>
    </source>
</evidence>
<dbReference type="AlphaFoldDB" id="A0A1F7YG34"/>
<sequence>MKARQKKLSNYEFSLKVNTSAYENEWIAIANKKIVAHGKDAESVYKKAKNKSRSKNILLVKEPPHEMLVLKIIR</sequence>
<gene>
    <name evidence="2" type="ORF">A2627_03705</name>
</gene>